<dbReference type="Proteomes" id="UP000827872">
    <property type="component" value="Linkage Group LG08"/>
</dbReference>
<evidence type="ECO:0000313" key="2">
    <source>
        <dbReference type="Proteomes" id="UP000827872"/>
    </source>
</evidence>
<protein>
    <submittedName>
        <fullName evidence="1">Uncharacterized protein</fullName>
    </submittedName>
</protein>
<organism evidence="1 2">
    <name type="scientific">Sphaerodactylus townsendi</name>
    <dbReference type="NCBI Taxonomy" id="933632"/>
    <lineage>
        <taxon>Eukaryota</taxon>
        <taxon>Metazoa</taxon>
        <taxon>Chordata</taxon>
        <taxon>Craniata</taxon>
        <taxon>Vertebrata</taxon>
        <taxon>Euteleostomi</taxon>
        <taxon>Lepidosauria</taxon>
        <taxon>Squamata</taxon>
        <taxon>Bifurcata</taxon>
        <taxon>Gekkota</taxon>
        <taxon>Sphaerodactylidae</taxon>
        <taxon>Sphaerodactylus</taxon>
    </lineage>
</organism>
<accession>A0ACB8F928</accession>
<gene>
    <name evidence="1" type="ORF">K3G42_013968</name>
</gene>
<dbReference type="EMBL" id="CM037621">
    <property type="protein sequence ID" value="KAH8001684.1"/>
    <property type="molecule type" value="Genomic_DNA"/>
</dbReference>
<keyword evidence="2" id="KW-1185">Reference proteome</keyword>
<evidence type="ECO:0000313" key="1">
    <source>
        <dbReference type="EMBL" id="KAH8001684.1"/>
    </source>
</evidence>
<reference evidence="1" key="1">
    <citation type="submission" date="2021-08" db="EMBL/GenBank/DDBJ databases">
        <title>The first chromosome-level gecko genome reveals the dynamic sex chromosomes of Neotropical dwarf geckos (Sphaerodactylidae: Sphaerodactylus).</title>
        <authorList>
            <person name="Pinto B.J."/>
            <person name="Keating S.E."/>
            <person name="Gamble T."/>
        </authorList>
    </citation>
    <scope>NUCLEOTIDE SEQUENCE</scope>
    <source>
        <strain evidence="1">TG3544</strain>
    </source>
</reference>
<name>A0ACB8F928_9SAUR</name>
<proteinExistence type="predicted"/>
<comment type="caution">
    <text evidence="1">The sequence shown here is derived from an EMBL/GenBank/DDBJ whole genome shotgun (WGS) entry which is preliminary data.</text>
</comment>
<sequence>MWFHGIEIQELLLHWCSSIAGVCASTGGAFWGIPGVGSIFRWCECLLCWSPLQGRAFPLAHFNVLPLAYVEGRYNKIPKEKRYCSCDIREVETLVHSFHCCLKFKAPRGEIFSSNNSEMH</sequence>